<dbReference type="InterPro" id="IPR052929">
    <property type="entry name" value="RNase_H-like_EbsB-rel"/>
</dbReference>
<reference evidence="3" key="1">
    <citation type="submission" date="2020-06" db="EMBL/GenBank/DDBJ databases">
        <authorList>
            <person name="Li T."/>
            <person name="Hu X."/>
            <person name="Zhang T."/>
            <person name="Song X."/>
            <person name="Zhang H."/>
            <person name="Dai N."/>
            <person name="Sheng W."/>
            <person name="Hou X."/>
            <person name="Wei L."/>
        </authorList>
    </citation>
    <scope>NUCLEOTIDE SEQUENCE</scope>
    <source>
        <strain evidence="3">3651</strain>
        <tissue evidence="3">Leaf</tissue>
    </source>
</reference>
<organism evidence="3 4">
    <name type="scientific">Sesamum alatum</name>
    <dbReference type="NCBI Taxonomy" id="300844"/>
    <lineage>
        <taxon>Eukaryota</taxon>
        <taxon>Viridiplantae</taxon>
        <taxon>Streptophyta</taxon>
        <taxon>Embryophyta</taxon>
        <taxon>Tracheophyta</taxon>
        <taxon>Spermatophyta</taxon>
        <taxon>Magnoliopsida</taxon>
        <taxon>eudicotyledons</taxon>
        <taxon>Gunneridae</taxon>
        <taxon>Pentapetalae</taxon>
        <taxon>asterids</taxon>
        <taxon>lamiids</taxon>
        <taxon>Lamiales</taxon>
        <taxon>Pedaliaceae</taxon>
        <taxon>Sesamum</taxon>
    </lineage>
</organism>
<sequence>MWMRDAHEKLDAGNFCLFLIISWALWYYRNLLLMENESSKPHQILDFAMAYLQTYNEVSVVPHHRHPTPHPTSWLSPARGIIKINYDGATFDPTHETGISVVARDNSGNCVAWVSQRLARPASAFIVEALAAREAISLALRHYFGRRLHYTFTCPAFERRR</sequence>
<dbReference type="GO" id="GO:0003676">
    <property type="term" value="F:nucleic acid binding"/>
    <property type="evidence" value="ECO:0007669"/>
    <property type="project" value="InterPro"/>
</dbReference>
<dbReference type="EMBL" id="JACGWO010000007">
    <property type="protein sequence ID" value="KAK4422754.1"/>
    <property type="molecule type" value="Genomic_DNA"/>
</dbReference>
<dbReference type="PANTHER" id="PTHR47074:SF48">
    <property type="entry name" value="POLYNUCLEOTIDYL TRANSFERASE, RIBONUCLEASE H-LIKE SUPERFAMILY PROTEIN"/>
    <property type="match status" value="1"/>
</dbReference>
<keyword evidence="1" id="KW-1133">Transmembrane helix</keyword>
<evidence type="ECO:0000256" key="1">
    <source>
        <dbReference type="SAM" id="Phobius"/>
    </source>
</evidence>
<keyword evidence="1" id="KW-0812">Transmembrane</keyword>
<proteinExistence type="predicted"/>
<evidence type="ECO:0000313" key="3">
    <source>
        <dbReference type="EMBL" id="KAK4422754.1"/>
    </source>
</evidence>
<gene>
    <name evidence="3" type="ORF">Salat_1857900</name>
</gene>
<protein>
    <recommendedName>
        <fullName evidence="2">RNase H type-1 domain-containing protein</fullName>
    </recommendedName>
</protein>
<evidence type="ECO:0000259" key="2">
    <source>
        <dbReference type="Pfam" id="PF13456"/>
    </source>
</evidence>
<dbReference type="GO" id="GO:0004523">
    <property type="term" value="F:RNA-DNA hybrid ribonuclease activity"/>
    <property type="evidence" value="ECO:0007669"/>
    <property type="project" value="InterPro"/>
</dbReference>
<keyword evidence="1" id="KW-0472">Membrane</keyword>
<feature type="transmembrane region" description="Helical" evidence="1">
    <location>
        <begin position="12"/>
        <end position="28"/>
    </location>
</feature>
<comment type="caution">
    <text evidence="3">The sequence shown here is derived from an EMBL/GenBank/DDBJ whole genome shotgun (WGS) entry which is preliminary data.</text>
</comment>
<evidence type="ECO:0000313" key="4">
    <source>
        <dbReference type="Proteomes" id="UP001293254"/>
    </source>
</evidence>
<feature type="domain" description="RNase H type-1" evidence="2">
    <location>
        <begin position="85"/>
        <end position="144"/>
    </location>
</feature>
<keyword evidence="4" id="KW-1185">Reference proteome</keyword>
<dbReference type="AlphaFoldDB" id="A0AAE1Y318"/>
<dbReference type="Pfam" id="PF13456">
    <property type="entry name" value="RVT_3"/>
    <property type="match status" value="1"/>
</dbReference>
<accession>A0AAE1Y318</accession>
<reference evidence="3" key="2">
    <citation type="journal article" date="2024" name="Plant">
        <title>Genomic evolution and insights into agronomic trait innovations of Sesamum species.</title>
        <authorList>
            <person name="Miao H."/>
            <person name="Wang L."/>
            <person name="Qu L."/>
            <person name="Liu H."/>
            <person name="Sun Y."/>
            <person name="Le M."/>
            <person name="Wang Q."/>
            <person name="Wei S."/>
            <person name="Zheng Y."/>
            <person name="Lin W."/>
            <person name="Duan Y."/>
            <person name="Cao H."/>
            <person name="Xiong S."/>
            <person name="Wang X."/>
            <person name="Wei L."/>
            <person name="Li C."/>
            <person name="Ma Q."/>
            <person name="Ju M."/>
            <person name="Zhao R."/>
            <person name="Li G."/>
            <person name="Mu C."/>
            <person name="Tian Q."/>
            <person name="Mei H."/>
            <person name="Zhang T."/>
            <person name="Gao T."/>
            <person name="Zhang H."/>
        </authorList>
    </citation>
    <scope>NUCLEOTIDE SEQUENCE</scope>
    <source>
        <strain evidence="3">3651</strain>
    </source>
</reference>
<dbReference type="InterPro" id="IPR002156">
    <property type="entry name" value="RNaseH_domain"/>
</dbReference>
<name>A0AAE1Y318_9LAMI</name>
<dbReference type="Proteomes" id="UP001293254">
    <property type="component" value="Unassembled WGS sequence"/>
</dbReference>
<dbReference type="PANTHER" id="PTHR47074">
    <property type="entry name" value="BNAC02G40300D PROTEIN"/>
    <property type="match status" value="1"/>
</dbReference>